<evidence type="ECO:0000256" key="1">
    <source>
        <dbReference type="SAM" id="MobiDB-lite"/>
    </source>
</evidence>
<name>A0ABR4MVB4_9FUNG</name>
<keyword evidence="2" id="KW-0732">Signal</keyword>
<protein>
    <submittedName>
        <fullName evidence="3">Uncharacterized protein</fullName>
    </submittedName>
</protein>
<evidence type="ECO:0000256" key="2">
    <source>
        <dbReference type="SAM" id="SignalP"/>
    </source>
</evidence>
<comment type="caution">
    <text evidence="3">The sequence shown here is derived from an EMBL/GenBank/DDBJ whole genome shotgun (WGS) entry which is preliminary data.</text>
</comment>
<reference evidence="3 4" key="1">
    <citation type="submission" date="2023-09" db="EMBL/GenBank/DDBJ databases">
        <title>Pangenome analysis of Batrachochytrium dendrobatidis and related Chytrids.</title>
        <authorList>
            <person name="Yacoub M.N."/>
            <person name="Stajich J.E."/>
            <person name="James T.Y."/>
        </authorList>
    </citation>
    <scope>NUCLEOTIDE SEQUENCE [LARGE SCALE GENOMIC DNA]</scope>
    <source>
        <strain evidence="3 4">JEL0888</strain>
    </source>
</reference>
<gene>
    <name evidence="3" type="ORF">HK105_209342</name>
</gene>
<evidence type="ECO:0000313" key="3">
    <source>
        <dbReference type="EMBL" id="KAL2911191.1"/>
    </source>
</evidence>
<dbReference type="Proteomes" id="UP001527925">
    <property type="component" value="Unassembled WGS sequence"/>
</dbReference>
<dbReference type="EMBL" id="JADGIZ020000140">
    <property type="protein sequence ID" value="KAL2911191.1"/>
    <property type="molecule type" value="Genomic_DNA"/>
</dbReference>
<feature type="chain" id="PRO_5046617945" evidence="2">
    <location>
        <begin position="23"/>
        <end position="172"/>
    </location>
</feature>
<feature type="region of interest" description="Disordered" evidence="1">
    <location>
        <begin position="110"/>
        <end position="145"/>
    </location>
</feature>
<sequence>MLVSLAASAAAAAAALAPLAAAQAGCFDTFQPCLEANNVYETTTCVPLRLQNQTMYAVCECYRLVQRDLCYLQCPNNQTVQDERNGTLGPQITQSCAAVSLNPKALPQPPPWQKFGLPSSTSATPAATSAASSAPSPTGATGASGKNAAVGVSASWGALAAGVAAVAAMVLA</sequence>
<accession>A0ABR4MVB4</accession>
<organism evidence="3 4">
    <name type="scientific">Polyrhizophydium stewartii</name>
    <dbReference type="NCBI Taxonomy" id="2732419"/>
    <lineage>
        <taxon>Eukaryota</taxon>
        <taxon>Fungi</taxon>
        <taxon>Fungi incertae sedis</taxon>
        <taxon>Chytridiomycota</taxon>
        <taxon>Chytridiomycota incertae sedis</taxon>
        <taxon>Chytridiomycetes</taxon>
        <taxon>Rhizophydiales</taxon>
        <taxon>Rhizophydiales incertae sedis</taxon>
        <taxon>Polyrhizophydium</taxon>
    </lineage>
</organism>
<keyword evidence="4" id="KW-1185">Reference proteome</keyword>
<evidence type="ECO:0000313" key="4">
    <source>
        <dbReference type="Proteomes" id="UP001527925"/>
    </source>
</evidence>
<feature type="signal peptide" evidence="2">
    <location>
        <begin position="1"/>
        <end position="22"/>
    </location>
</feature>
<feature type="compositionally biased region" description="Low complexity" evidence="1">
    <location>
        <begin position="118"/>
        <end position="145"/>
    </location>
</feature>
<proteinExistence type="predicted"/>